<dbReference type="Gene3D" id="1.20.1280.50">
    <property type="match status" value="1"/>
</dbReference>
<name>A0ABD3PQ84_9STRA</name>
<dbReference type="InterPro" id="IPR036047">
    <property type="entry name" value="F-box-like_dom_sf"/>
</dbReference>
<dbReference type="SUPFAM" id="SSF81383">
    <property type="entry name" value="F-box domain"/>
    <property type="match status" value="1"/>
</dbReference>
<evidence type="ECO:0000313" key="2">
    <source>
        <dbReference type="Proteomes" id="UP001516023"/>
    </source>
</evidence>
<proteinExistence type="predicted"/>
<accession>A0ABD3PQ84</accession>
<evidence type="ECO:0008006" key="3">
    <source>
        <dbReference type="Google" id="ProtNLM"/>
    </source>
</evidence>
<keyword evidence="2" id="KW-1185">Reference proteome</keyword>
<evidence type="ECO:0000313" key="1">
    <source>
        <dbReference type="EMBL" id="KAL3790008.1"/>
    </source>
</evidence>
<protein>
    <recommendedName>
        <fullName evidence="3">F-box domain-containing protein</fullName>
    </recommendedName>
</protein>
<organism evidence="1 2">
    <name type="scientific">Cyclotella cryptica</name>
    <dbReference type="NCBI Taxonomy" id="29204"/>
    <lineage>
        <taxon>Eukaryota</taxon>
        <taxon>Sar</taxon>
        <taxon>Stramenopiles</taxon>
        <taxon>Ochrophyta</taxon>
        <taxon>Bacillariophyta</taxon>
        <taxon>Coscinodiscophyceae</taxon>
        <taxon>Thalassiosirophycidae</taxon>
        <taxon>Stephanodiscales</taxon>
        <taxon>Stephanodiscaceae</taxon>
        <taxon>Cyclotella</taxon>
    </lineage>
</organism>
<dbReference type="Proteomes" id="UP001516023">
    <property type="component" value="Unassembled WGS sequence"/>
</dbReference>
<sequence length="383" mass="43381">MECALLFSNDDVIYRIMSFLGPRYVCIGIGSTCRRLRDVARSDTLWREFWRRRCLLGTDNDTNARNSRYLSSAQDDVEEAAPVHKAAMMFRKAFRDSEVDATADIKQNSSGSSVGTSVNQGDKKTLYAAYAQAHWLLRSTNLRLDEEGESRQIFCTQTWPRSLCDRNDSNRWNNDNTSPNVVTCLNPAEVWCDHPSCIEARCGAQGCLRCYRFLPRDYSLSASGMLVGRQCSERSYDMVTFFKCSWCSVSYCINHISSLIEKPHGLPCNGLWFHCDVCQLSSCSDCVSQVFVRTPALEGCPIVTSGRICGRLLCKNCVWYVGTPRNDKSSNRSVISHQGGMMSPEERESWEVVEACCPQCQPQVETRMKELQIMQNSFMGFMP</sequence>
<comment type="caution">
    <text evidence="1">The sequence shown here is derived from an EMBL/GenBank/DDBJ whole genome shotgun (WGS) entry which is preliminary data.</text>
</comment>
<reference evidence="1 2" key="1">
    <citation type="journal article" date="2020" name="G3 (Bethesda)">
        <title>Improved Reference Genome for Cyclotella cryptica CCMP332, a Model for Cell Wall Morphogenesis, Salinity Adaptation, and Lipid Production in Diatoms (Bacillariophyta).</title>
        <authorList>
            <person name="Roberts W.R."/>
            <person name="Downey K.M."/>
            <person name="Ruck E.C."/>
            <person name="Traller J.C."/>
            <person name="Alverson A.J."/>
        </authorList>
    </citation>
    <scope>NUCLEOTIDE SEQUENCE [LARGE SCALE GENOMIC DNA]</scope>
    <source>
        <strain evidence="1 2">CCMP332</strain>
    </source>
</reference>
<dbReference type="EMBL" id="JABMIG020000134">
    <property type="protein sequence ID" value="KAL3790008.1"/>
    <property type="molecule type" value="Genomic_DNA"/>
</dbReference>
<gene>
    <name evidence="1" type="ORF">HJC23_011364</name>
</gene>
<dbReference type="AlphaFoldDB" id="A0ABD3PQ84"/>